<organism evidence="1 2">
    <name type="scientific">Echinops telfairi</name>
    <name type="common">Lesser hedgehog tenrec</name>
    <dbReference type="NCBI Taxonomy" id="9371"/>
    <lineage>
        <taxon>Eukaryota</taxon>
        <taxon>Metazoa</taxon>
        <taxon>Chordata</taxon>
        <taxon>Craniata</taxon>
        <taxon>Vertebrata</taxon>
        <taxon>Euteleostomi</taxon>
        <taxon>Mammalia</taxon>
        <taxon>Eutheria</taxon>
        <taxon>Afrotheria</taxon>
        <taxon>Tenrecidae</taxon>
        <taxon>Tenrecinae</taxon>
        <taxon>Echinops</taxon>
    </lineage>
</organism>
<gene>
    <name evidence="2" type="primary">CUNH10orf143</name>
</gene>
<evidence type="ECO:0000313" key="1">
    <source>
        <dbReference type="Proteomes" id="UP000694863"/>
    </source>
</evidence>
<dbReference type="Proteomes" id="UP000694863">
    <property type="component" value="Unplaced"/>
</dbReference>
<protein>
    <submittedName>
        <fullName evidence="2">Uncharacterized protein C10orf143 homolog isoform X2</fullName>
    </submittedName>
</protein>
<sequence length="125" mass="13947">MEFLAPCRWRRRKPEELQDPGDAKRACRRAEAPVPRWDCGPPRGRTREPQDPGQVAPPPSSPLPAREPENGQARAAPWSPRSRGPSPAQPCPRCIAGESLHNRPRTHSFGGLIPHTWVQMAPRSQ</sequence>
<evidence type="ECO:0000313" key="2">
    <source>
        <dbReference type="RefSeq" id="XP_045147433.1"/>
    </source>
</evidence>
<reference evidence="2" key="1">
    <citation type="submission" date="2025-08" db="UniProtKB">
        <authorList>
            <consortium name="RefSeq"/>
        </authorList>
    </citation>
    <scope>IDENTIFICATION</scope>
</reference>
<keyword evidence="1" id="KW-1185">Reference proteome</keyword>
<name>A0AC55D6Q1_ECHTE</name>
<accession>A0AC55D6Q1</accession>
<proteinExistence type="predicted"/>
<dbReference type="RefSeq" id="XP_045147433.1">
    <property type="nucleotide sequence ID" value="XM_045291498.1"/>
</dbReference>